<proteinExistence type="predicted"/>
<feature type="compositionally biased region" description="Basic and acidic residues" evidence="1">
    <location>
        <begin position="1"/>
        <end position="10"/>
    </location>
</feature>
<evidence type="ECO:0000313" key="2">
    <source>
        <dbReference type="EnsemblMetazoa" id="MESCA010869-PA"/>
    </source>
</evidence>
<evidence type="ECO:0000313" key="3">
    <source>
        <dbReference type="Proteomes" id="UP000015102"/>
    </source>
</evidence>
<sequence>MFNERRRGVGIDKSNPLKPINSLDATKGRTKSEETRKKVITSSDLIHQAIRNGGSDLNLNENTLYAYPSKNNNPITLDNETFPDILTALV</sequence>
<dbReference type="AlphaFoldDB" id="T1H3N8"/>
<keyword evidence="3" id="KW-1185">Reference proteome</keyword>
<feature type="compositionally biased region" description="Basic and acidic residues" evidence="1">
    <location>
        <begin position="26"/>
        <end position="37"/>
    </location>
</feature>
<dbReference type="EnsemblMetazoa" id="MESCA010869-RA">
    <property type="protein sequence ID" value="MESCA010869-PA"/>
    <property type="gene ID" value="MESCA010869"/>
</dbReference>
<dbReference type="EMBL" id="CAQQ02150786">
    <property type="status" value="NOT_ANNOTATED_CDS"/>
    <property type="molecule type" value="Genomic_DNA"/>
</dbReference>
<dbReference type="Proteomes" id="UP000015102">
    <property type="component" value="Unassembled WGS sequence"/>
</dbReference>
<evidence type="ECO:0000256" key="1">
    <source>
        <dbReference type="SAM" id="MobiDB-lite"/>
    </source>
</evidence>
<reference evidence="3" key="1">
    <citation type="submission" date="2013-02" db="EMBL/GenBank/DDBJ databases">
        <authorList>
            <person name="Hughes D."/>
        </authorList>
    </citation>
    <scope>NUCLEOTIDE SEQUENCE</scope>
    <source>
        <strain>Durham</strain>
        <strain evidence="3">NC isolate 2 -- Noor lab</strain>
    </source>
</reference>
<organism evidence="2 3">
    <name type="scientific">Megaselia scalaris</name>
    <name type="common">Humpbacked fly</name>
    <name type="synonym">Phora scalaris</name>
    <dbReference type="NCBI Taxonomy" id="36166"/>
    <lineage>
        <taxon>Eukaryota</taxon>
        <taxon>Metazoa</taxon>
        <taxon>Ecdysozoa</taxon>
        <taxon>Arthropoda</taxon>
        <taxon>Hexapoda</taxon>
        <taxon>Insecta</taxon>
        <taxon>Pterygota</taxon>
        <taxon>Neoptera</taxon>
        <taxon>Endopterygota</taxon>
        <taxon>Diptera</taxon>
        <taxon>Brachycera</taxon>
        <taxon>Muscomorpha</taxon>
        <taxon>Platypezoidea</taxon>
        <taxon>Phoridae</taxon>
        <taxon>Megaseliini</taxon>
        <taxon>Megaselia</taxon>
    </lineage>
</organism>
<accession>T1H3N8</accession>
<protein>
    <submittedName>
        <fullName evidence="2">Uncharacterized protein</fullName>
    </submittedName>
</protein>
<dbReference type="HOGENOM" id="CLU_2443368_0_0_1"/>
<reference evidence="2" key="2">
    <citation type="submission" date="2015-06" db="UniProtKB">
        <authorList>
            <consortium name="EnsemblMetazoa"/>
        </authorList>
    </citation>
    <scope>IDENTIFICATION</scope>
</reference>
<feature type="region of interest" description="Disordered" evidence="1">
    <location>
        <begin position="1"/>
        <end position="38"/>
    </location>
</feature>
<name>T1H3N8_MEGSC</name>